<dbReference type="InterPro" id="IPR012338">
    <property type="entry name" value="Beta-lactam/transpept-like"/>
</dbReference>
<keyword evidence="3" id="KW-1185">Reference proteome</keyword>
<dbReference type="Pfam" id="PF00144">
    <property type="entry name" value="Beta-lactamase"/>
    <property type="match status" value="1"/>
</dbReference>
<feature type="domain" description="Beta-lactamase-related" evidence="1">
    <location>
        <begin position="28"/>
        <end position="381"/>
    </location>
</feature>
<reference evidence="3" key="1">
    <citation type="journal article" date="2016" name="Genome Announc.">
        <title>Draft genome sequences of fungus Aspergillus calidoustus.</title>
        <authorList>
            <person name="Horn F."/>
            <person name="Linde J."/>
            <person name="Mattern D.J."/>
            <person name="Walther G."/>
            <person name="Guthke R."/>
            <person name="Scherlach K."/>
            <person name="Martin K."/>
            <person name="Brakhage A.A."/>
            <person name="Petzke L."/>
            <person name="Valiante V."/>
        </authorList>
    </citation>
    <scope>NUCLEOTIDE SEQUENCE [LARGE SCALE GENOMIC DNA]</scope>
    <source>
        <strain evidence="3">SF006504</strain>
    </source>
</reference>
<protein>
    <recommendedName>
        <fullName evidence="1">Beta-lactamase-related domain-containing protein</fullName>
    </recommendedName>
</protein>
<dbReference type="EMBL" id="CDMC01000004">
    <property type="protein sequence ID" value="CEL04088.1"/>
    <property type="molecule type" value="Genomic_DNA"/>
</dbReference>
<dbReference type="OrthoDB" id="5946976at2759"/>
<proteinExistence type="predicted"/>
<dbReference type="PANTHER" id="PTHR43319:SF3">
    <property type="entry name" value="BETA-LACTAMASE-RELATED DOMAIN-CONTAINING PROTEIN"/>
    <property type="match status" value="1"/>
</dbReference>
<organism evidence="2 3">
    <name type="scientific">Aspergillus calidoustus</name>
    <dbReference type="NCBI Taxonomy" id="454130"/>
    <lineage>
        <taxon>Eukaryota</taxon>
        <taxon>Fungi</taxon>
        <taxon>Dikarya</taxon>
        <taxon>Ascomycota</taxon>
        <taxon>Pezizomycotina</taxon>
        <taxon>Eurotiomycetes</taxon>
        <taxon>Eurotiomycetidae</taxon>
        <taxon>Eurotiales</taxon>
        <taxon>Aspergillaceae</taxon>
        <taxon>Aspergillus</taxon>
        <taxon>Aspergillus subgen. Nidulantes</taxon>
    </lineage>
</organism>
<dbReference type="InterPro" id="IPR001466">
    <property type="entry name" value="Beta-lactam-related"/>
</dbReference>
<evidence type="ECO:0000259" key="1">
    <source>
        <dbReference type="Pfam" id="PF00144"/>
    </source>
</evidence>
<dbReference type="Proteomes" id="UP000054771">
    <property type="component" value="Unassembled WGS sequence"/>
</dbReference>
<dbReference type="InterPro" id="IPR052907">
    <property type="entry name" value="Beta-lactamase/esterase"/>
</dbReference>
<sequence length="399" mass="42810">MTTPAPTVHGHCDPRFATVASALARQISSGNELGASICVSLNGEPVVDIWAGHATPAKDKEWEKDTIAPVWSISKTITALAVLLLIDRGQISPDDPVHKYWPEFDTEDKRGVLVKHFLAHTSGLPSWDPEISVETLFDIPLSTAKLVAQKPWWEPGTASGYHLISQGHLLGGLLERVTGKPLPEFVRDELAVPRDADFHLGLHDESQWPRIAEMVPPPPMPKEFMQAAAASRAPGGGGPGIGLRAMFGCRLDAETCNTAPFRTCGIGSMGGISNARGFNRILDIVTLGGAAGGKRYLKPETVDLIFETQADGIDLVLGSPLKMGMGFGLVNGSLAWMPEGKVCFWGGYGGSLAVLDLDRRITITYAMNRMEMGTLGNSNAEEYVKAVYKVVEGLGQASL</sequence>
<name>A0A0U5G0R6_ASPCI</name>
<dbReference type="Gene3D" id="3.40.710.10">
    <property type="entry name" value="DD-peptidase/beta-lactamase superfamily"/>
    <property type="match status" value="1"/>
</dbReference>
<dbReference type="PANTHER" id="PTHR43319">
    <property type="entry name" value="BETA-LACTAMASE-RELATED"/>
    <property type="match status" value="1"/>
</dbReference>
<dbReference type="SUPFAM" id="SSF56601">
    <property type="entry name" value="beta-lactamase/transpeptidase-like"/>
    <property type="match status" value="1"/>
</dbReference>
<accession>A0A0U5G0R6</accession>
<dbReference type="AlphaFoldDB" id="A0A0U5G0R6"/>
<dbReference type="STRING" id="454130.A0A0U5G0R6"/>
<dbReference type="OMA" id="YWPEFKA"/>
<gene>
    <name evidence="2" type="ORF">ASPCAL05220</name>
</gene>
<evidence type="ECO:0000313" key="3">
    <source>
        <dbReference type="Proteomes" id="UP000054771"/>
    </source>
</evidence>
<evidence type="ECO:0000313" key="2">
    <source>
        <dbReference type="EMBL" id="CEL04088.1"/>
    </source>
</evidence>